<feature type="binding site" evidence="5">
    <location>
        <position position="226"/>
    </location>
    <ligand>
        <name>S-adenosyl-L-methionine</name>
        <dbReference type="ChEBI" id="CHEBI:59789"/>
    </ligand>
</feature>
<dbReference type="SUPFAM" id="SSF53335">
    <property type="entry name" value="S-adenosyl-L-methionine-dependent methyltransferases"/>
    <property type="match status" value="1"/>
</dbReference>
<dbReference type="PANTHER" id="PTHR22807">
    <property type="entry name" value="NOP2 YEAST -RELATED NOL1/NOP2/FMU SUN DOMAIN-CONTAINING"/>
    <property type="match status" value="1"/>
</dbReference>
<feature type="region of interest" description="Disordered" evidence="6">
    <location>
        <begin position="1"/>
        <end position="40"/>
    </location>
</feature>
<dbReference type="Gene3D" id="3.40.50.150">
    <property type="entry name" value="Vaccinia Virus protein VP39"/>
    <property type="match status" value="1"/>
</dbReference>
<evidence type="ECO:0000256" key="6">
    <source>
        <dbReference type="SAM" id="MobiDB-lite"/>
    </source>
</evidence>
<dbReference type="GO" id="GO:0003723">
    <property type="term" value="F:RNA binding"/>
    <property type="evidence" value="ECO:0007669"/>
    <property type="project" value="UniProtKB-UniRule"/>
</dbReference>
<feature type="active site" description="Nucleophile" evidence="5">
    <location>
        <position position="279"/>
    </location>
</feature>
<accession>A0A0F7PCB2</accession>
<organism evidence="8 11">
    <name type="scientific">Halanaeroarchaeum sulfurireducens</name>
    <dbReference type="NCBI Taxonomy" id="1604004"/>
    <lineage>
        <taxon>Archaea</taxon>
        <taxon>Methanobacteriati</taxon>
        <taxon>Methanobacteriota</taxon>
        <taxon>Stenosarchaea group</taxon>
        <taxon>Halobacteria</taxon>
        <taxon>Halobacteriales</taxon>
        <taxon>Halobacteriaceae</taxon>
        <taxon>Halanaeroarchaeum</taxon>
    </lineage>
</organism>
<dbReference type="InterPro" id="IPR029063">
    <property type="entry name" value="SAM-dependent_MTases_sf"/>
</dbReference>
<evidence type="ECO:0000313" key="10">
    <source>
        <dbReference type="Proteomes" id="UP000060390"/>
    </source>
</evidence>
<dbReference type="InterPro" id="IPR054728">
    <property type="entry name" value="RsmB-like_ferredoxin"/>
</dbReference>
<dbReference type="NCBIfam" id="TIGR00446">
    <property type="entry name" value="nop2p"/>
    <property type="match status" value="1"/>
</dbReference>
<dbReference type="HOGENOM" id="CLU_005316_7_0_2"/>
<dbReference type="InterPro" id="IPR049560">
    <property type="entry name" value="MeTrfase_RsmB-F_NOP2_cat"/>
</dbReference>
<name>A0A0F7PCB2_9EURY</name>
<proteinExistence type="inferred from homology"/>
<dbReference type="EMBL" id="CP008874">
    <property type="protein sequence ID" value="AKH97254.1"/>
    <property type="molecule type" value="Genomic_DNA"/>
</dbReference>
<feature type="compositionally biased region" description="Polar residues" evidence="6">
    <location>
        <begin position="19"/>
        <end position="30"/>
    </location>
</feature>
<dbReference type="Proteomes" id="UP000069906">
    <property type="component" value="Chromosome"/>
</dbReference>
<dbReference type="InterPro" id="IPR023267">
    <property type="entry name" value="RCMT"/>
</dbReference>
<reference evidence="8 11" key="1">
    <citation type="journal article" date="2015" name="ISME J.">
        <title>Elemental sulfur and acetate can support life of a novel strictly anaerobic haloarchaeon.</title>
        <authorList>
            <person name="Sorokin D.Y."/>
            <person name="Kublanov I.V."/>
            <person name="Gavrilov S.N."/>
            <person name="Rojo D."/>
            <person name="Roman P."/>
            <person name="Golyshin P.N."/>
            <person name="Slepak V.Z."/>
            <person name="Smedile F."/>
            <person name="Ferrer M."/>
            <person name="Messina E."/>
            <person name="La Cono V."/>
            <person name="Yakimov M.M."/>
        </authorList>
    </citation>
    <scope>NUCLEOTIDE SEQUENCE [LARGE SCALE GENOMIC DNA]</scope>
    <source>
        <strain evidence="8 11">HSR2</strain>
    </source>
</reference>
<dbReference type="PROSITE" id="PS51686">
    <property type="entry name" value="SAM_MT_RSMB_NOP"/>
    <property type="match status" value="1"/>
</dbReference>
<dbReference type="PRINTS" id="PR02008">
    <property type="entry name" value="RCMTFAMILY"/>
</dbReference>
<dbReference type="PATRIC" id="fig|1604004.4.peg.794"/>
<evidence type="ECO:0000313" key="8">
    <source>
        <dbReference type="EMBL" id="AKH97254.1"/>
    </source>
</evidence>
<evidence type="ECO:0000256" key="2">
    <source>
        <dbReference type="ARBA" id="ARBA00022679"/>
    </source>
</evidence>
<keyword evidence="4 5" id="KW-0694">RNA-binding</keyword>
<feature type="binding site" evidence="5">
    <location>
        <position position="179"/>
    </location>
    <ligand>
        <name>S-adenosyl-L-methionine</name>
        <dbReference type="ChEBI" id="CHEBI:59789"/>
    </ligand>
</feature>
<dbReference type="AlphaFoldDB" id="A0A0F7PCB2"/>
<protein>
    <submittedName>
        <fullName evidence="8">rRNA methylase</fullName>
    </submittedName>
</protein>
<keyword evidence="1 5" id="KW-0489">Methyltransferase</keyword>
<feature type="compositionally biased region" description="Basic and acidic residues" evidence="6">
    <location>
        <begin position="31"/>
        <end position="40"/>
    </location>
</feature>
<sequence length="351" mass="38114">MNRQRLRGRDGHTIANDGSVDSLNWNGQTATKHENAVETDKPSRAYVRLMDVLARYESIIDDYDAFLDACMRPLPTTVRVNTIKATVDRVVEALDAEGVSATRRSWDAAVLEVDTAKPGNTWPYVHGWIHGQEEVSVIPPRVLDPQPGEVVWAAAAAPGSKATQVAAQMDDTGLVIANDDNLGRLSALRGNADRLGVTSMAVTNEDARFQTFEPFDVERVDRALVDAPCTCEGTLRKSPDALEGAGPESSRHIATVQRDILSRAIELTKPGGTVVYSTCTFAPEENEAVVDSVLDEGDAAVVPFDVPLDSSAGLTQWDGTSYTPTLERTKRFYPHQNDTGGFYVAKLEVTA</sequence>
<feature type="binding site" evidence="5">
    <location>
        <position position="206"/>
    </location>
    <ligand>
        <name>S-adenosyl-L-methionine</name>
        <dbReference type="ChEBI" id="CHEBI:59789"/>
    </ligand>
</feature>
<feature type="domain" description="SAM-dependent MTase RsmB/NOP-type" evidence="7">
    <location>
        <begin position="66"/>
        <end position="350"/>
    </location>
</feature>
<evidence type="ECO:0000313" key="9">
    <source>
        <dbReference type="EMBL" id="ALG81656.1"/>
    </source>
</evidence>
<evidence type="ECO:0000313" key="11">
    <source>
        <dbReference type="Proteomes" id="UP000069906"/>
    </source>
</evidence>
<comment type="similarity">
    <text evidence="5">Belongs to the class I-like SAM-binding methyltransferase superfamily. RsmB/NOP family.</text>
</comment>
<evidence type="ECO:0000256" key="4">
    <source>
        <dbReference type="ARBA" id="ARBA00022884"/>
    </source>
</evidence>
<evidence type="ECO:0000259" key="7">
    <source>
        <dbReference type="PROSITE" id="PS51686"/>
    </source>
</evidence>
<keyword evidence="2 5" id="KW-0808">Transferase</keyword>
<keyword evidence="11" id="KW-1185">Reference proteome</keyword>
<dbReference type="Pfam" id="PF22458">
    <property type="entry name" value="RsmF-B_ferredox"/>
    <property type="match status" value="1"/>
</dbReference>
<dbReference type="EMBL" id="CP011564">
    <property type="protein sequence ID" value="ALG81656.1"/>
    <property type="molecule type" value="Genomic_DNA"/>
</dbReference>
<feature type="binding site" evidence="5">
    <location>
        <begin position="155"/>
        <end position="161"/>
    </location>
    <ligand>
        <name>S-adenosyl-L-methionine</name>
        <dbReference type="ChEBI" id="CHEBI:59789"/>
    </ligand>
</feature>
<dbReference type="GO" id="GO:0030488">
    <property type="term" value="P:tRNA methylation"/>
    <property type="evidence" value="ECO:0007669"/>
    <property type="project" value="TreeGrafter"/>
</dbReference>
<dbReference type="InterPro" id="IPR001678">
    <property type="entry name" value="MeTrfase_RsmB-F_NOP2_dom"/>
</dbReference>
<reference evidence="10" key="2">
    <citation type="submission" date="2015-05" db="EMBL/GenBank/DDBJ databases">
        <title>Complete genome sequence of Halanaeroarchaeum sulfurireducens type strain M27-SA2, a sulfate-reducer haloarchaeon from marine anoxic lake Medee.</title>
        <authorList>
            <person name="Messina E."/>
            <person name="Kublanov I.V."/>
            <person name="Toshchakov S."/>
            <person name="Arcadi E."/>
            <person name="La Spada G."/>
            <person name="La Cono V."/>
            <person name="Yakimov M.M."/>
        </authorList>
    </citation>
    <scope>NUCLEOTIDE SEQUENCE [LARGE SCALE GENOMIC DNA]</scope>
    <source>
        <strain evidence="10">M27-SA2</strain>
    </source>
</reference>
<dbReference type="PANTHER" id="PTHR22807:SF74">
    <property type="entry name" value="TRNA (CYTOSINE(48)-C(5))-METHYLTRANSFERASE"/>
    <property type="match status" value="1"/>
</dbReference>
<dbReference type="STRING" id="1604004.HLASA_0755"/>
<gene>
    <name evidence="8" type="primary">cna</name>
    <name evidence="9" type="ORF">HLASA_0755</name>
    <name evidence="8" type="ORF">HLASF_0758</name>
</gene>
<reference evidence="9 10" key="3">
    <citation type="journal article" date="2016" name="Stand. Genomic Sci.">
        <title>Complete genome sequence of 'Halanaeroarchaeum sulfurireducens' M27-SA2, a sulfur-reducing and acetate-oxidizing haloarchaeon from the deep-sea hypersaline anoxic lake Medee.</title>
        <authorList>
            <person name="Messina E."/>
            <person name="Sorokin D.Y."/>
            <person name="Kublanov I.V."/>
            <person name="Toshchakov S."/>
            <person name="Lopatina A."/>
            <person name="Arcadi E."/>
            <person name="Smedile F."/>
            <person name="La Spada G."/>
            <person name="La Cono V."/>
            <person name="Yakimov M.M."/>
        </authorList>
    </citation>
    <scope>NUCLEOTIDE SEQUENCE [LARGE SCALE GENOMIC DNA]</scope>
    <source>
        <strain evidence="9 10">M27-SA2</strain>
    </source>
</reference>
<evidence type="ECO:0000256" key="5">
    <source>
        <dbReference type="PROSITE-ProRule" id="PRU01023"/>
    </source>
</evidence>
<dbReference type="Pfam" id="PF01189">
    <property type="entry name" value="Methyltr_RsmB-F"/>
    <property type="match status" value="1"/>
</dbReference>
<keyword evidence="3 5" id="KW-0949">S-adenosyl-L-methionine</keyword>
<dbReference type="GO" id="GO:0016428">
    <property type="term" value="F:tRNA (cytidine-5-)-methyltransferase activity"/>
    <property type="evidence" value="ECO:0007669"/>
    <property type="project" value="TreeGrafter"/>
</dbReference>
<dbReference type="KEGG" id="hsu:HLASF_0758"/>
<dbReference type="Gene3D" id="3.30.70.1170">
    <property type="entry name" value="Sun protein, domain 3"/>
    <property type="match status" value="1"/>
</dbReference>
<dbReference type="KEGG" id="hsf:HLASA_0755"/>
<evidence type="ECO:0000256" key="1">
    <source>
        <dbReference type="ARBA" id="ARBA00022603"/>
    </source>
</evidence>
<dbReference type="InterPro" id="IPR011023">
    <property type="entry name" value="Nop2p"/>
</dbReference>
<evidence type="ECO:0000256" key="3">
    <source>
        <dbReference type="ARBA" id="ARBA00022691"/>
    </source>
</evidence>
<dbReference type="Proteomes" id="UP000060390">
    <property type="component" value="Chromosome"/>
</dbReference>